<name>A0ABR1Y9L8_9PEZI</name>
<proteinExistence type="predicted"/>
<protein>
    <submittedName>
        <fullName evidence="1">Uncharacterized protein</fullName>
    </submittedName>
</protein>
<gene>
    <name evidence="1" type="ORF">HDK90DRAFT_515743</name>
</gene>
<dbReference type="Proteomes" id="UP001492380">
    <property type="component" value="Unassembled WGS sequence"/>
</dbReference>
<sequence length="96" mass="10490">MVFPQEGMDLILREAKLARPPVAARLGTVQAGMVAVIPGVTTIDCSYFASSALLHKIAAEEIVFEPTLAVCVRLHATRYPQILAQTKRAYDLHATR</sequence>
<evidence type="ECO:0000313" key="2">
    <source>
        <dbReference type="Proteomes" id="UP001492380"/>
    </source>
</evidence>
<accession>A0ABR1Y9L8</accession>
<keyword evidence="2" id="KW-1185">Reference proteome</keyword>
<comment type="caution">
    <text evidence="1">The sequence shown here is derived from an EMBL/GenBank/DDBJ whole genome shotgun (WGS) entry which is preliminary data.</text>
</comment>
<reference evidence="1 2" key="1">
    <citation type="submission" date="2024-04" db="EMBL/GenBank/DDBJ databases">
        <title>Phyllosticta paracitricarpa is synonymous to the EU quarantine fungus P. citricarpa based on phylogenomic analyses.</title>
        <authorList>
            <consortium name="Lawrence Berkeley National Laboratory"/>
            <person name="Van Ingen-Buijs V.A."/>
            <person name="Van Westerhoven A.C."/>
            <person name="Haridas S."/>
            <person name="Skiadas P."/>
            <person name="Martin F."/>
            <person name="Groenewald J.Z."/>
            <person name="Crous P.W."/>
            <person name="Seidl M.F."/>
        </authorList>
    </citation>
    <scope>NUCLEOTIDE SEQUENCE [LARGE SCALE GENOMIC DNA]</scope>
    <source>
        <strain evidence="1 2">CBS 123374</strain>
    </source>
</reference>
<evidence type="ECO:0000313" key="1">
    <source>
        <dbReference type="EMBL" id="KAK8222684.1"/>
    </source>
</evidence>
<dbReference type="EMBL" id="JBBWRZ010000015">
    <property type="protein sequence ID" value="KAK8222684.1"/>
    <property type="molecule type" value="Genomic_DNA"/>
</dbReference>
<organism evidence="1 2">
    <name type="scientific">Phyllosticta capitalensis</name>
    <dbReference type="NCBI Taxonomy" id="121624"/>
    <lineage>
        <taxon>Eukaryota</taxon>
        <taxon>Fungi</taxon>
        <taxon>Dikarya</taxon>
        <taxon>Ascomycota</taxon>
        <taxon>Pezizomycotina</taxon>
        <taxon>Dothideomycetes</taxon>
        <taxon>Dothideomycetes incertae sedis</taxon>
        <taxon>Botryosphaeriales</taxon>
        <taxon>Phyllostictaceae</taxon>
        <taxon>Phyllosticta</taxon>
    </lineage>
</organism>
<dbReference type="Gene3D" id="3.20.20.140">
    <property type="entry name" value="Metal-dependent hydrolases"/>
    <property type="match status" value="1"/>
</dbReference>